<organism evidence="2 3">
    <name type="scientific">Bacillus changyiensis</name>
    <dbReference type="NCBI Taxonomy" id="3004103"/>
    <lineage>
        <taxon>Bacteria</taxon>
        <taxon>Bacillati</taxon>
        <taxon>Bacillota</taxon>
        <taxon>Bacilli</taxon>
        <taxon>Bacillales</taxon>
        <taxon>Bacillaceae</taxon>
        <taxon>Bacillus</taxon>
    </lineage>
</organism>
<dbReference type="EMBL" id="JAQKAB010000024">
    <property type="protein sequence ID" value="MDA7028607.1"/>
    <property type="molecule type" value="Genomic_DNA"/>
</dbReference>
<comment type="caution">
    <text evidence="2">The sequence shown here is derived from an EMBL/GenBank/DDBJ whole genome shotgun (WGS) entry which is preliminary data.</text>
</comment>
<feature type="compositionally biased region" description="Basic residues" evidence="1">
    <location>
        <begin position="42"/>
        <end position="55"/>
    </location>
</feature>
<feature type="compositionally biased region" description="Basic and acidic residues" evidence="1">
    <location>
        <begin position="58"/>
        <end position="84"/>
    </location>
</feature>
<name>A0ABT4X8I3_9BACI</name>
<evidence type="ECO:0008006" key="4">
    <source>
        <dbReference type="Google" id="ProtNLM"/>
    </source>
</evidence>
<evidence type="ECO:0000256" key="1">
    <source>
        <dbReference type="SAM" id="MobiDB-lite"/>
    </source>
</evidence>
<dbReference type="Proteomes" id="UP001211894">
    <property type="component" value="Unassembled WGS sequence"/>
</dbReference>
<gene>
    <name evidence="2" type="ORF">PJ311_18915</name>
</gene>
<sequence length="222" mass="24618">PLVPQMQVAGIPINVFSFEGLQKAAIQFIKKVEDAYNGAKGGKAHSGHGIKKTPKGGHGGEPKVPHKSKPHEPVHKVDKPHQSTKDAGTVSGKHPHEASKPKKHEPTKKVEKEVESKKDVQDTGKSIKKLDKLSPTDLNKMSLDELKESLPDDWSFNANGPNGNDFVHIKDRNGQYRIRIDPPDRVTKYDHMHIYDESGNSLDINGKIVEYDAPAAHIPYKR</sequence>
<keyword evidence="3" id="KW-1185">Reference proteome</keyword>
<feature type="region of interest" description="Disordered" evidence="1">
    <location>
        <begin position="38"/>
        <end position="128"/>
    </location>
</feature>
<protein>
    <recommendedName>
        <fullName evidence="4">Transposase</fullName>
    </recommendedName>
</protein>
<accession>A0ABT4X8I3</accession>
<proteinExistence type="predicted"/>
<feature type="compositionally biased region" description="Basic and acidic residues" evidence="1">
    <location>
        <begin position="107"/>
        <end position="122"/>
    </location>
</feature>
<feature type="non-terminal residue" evidence="2">
    <location>
        <position position="1"/>
    </location>
</feature>
<evidence type="ECO:0000313" key="3">
    <source>
        <dbReference type="Proteomes" id="UP001211894"/>
    </source>
</evidence>
<evidence type="ECO:0000313" key="2">
    <source>
        <dbReference type="EMBL" id="MDA7028607.1"/>
    </source>
</evidence>
<reference evidence="2 3" key="1">
    <citation type="submission" date="2023-01" db="EMBL/GenBank/DDBJ databases">
        <title>Bacillus changyiensis sp. nov., isolated from a coastal deposit.</title>
        <authorList>
            <person name="Xiao G."/>
            <person name="Lai Q."/>
            <person name="Hu Z."/>
            <person name="Shao Z."/>
        </authorList>
    </citation>
    <scope>NUCLEOTIDE SEQUENCE [LARGE SCALE GENOMIC DNA]</scope>
    <source>
        <strain evidence="2 3">CLL-7-23</strain>
    </source>
</reference>